<dbReference type="Proteomes" id="UP000294641">
    <property type="component" value="Unassembled WGS sequence"/>
</dbReference>
<dbReference type="EMBL" id="UGNP01000001">
    <property type="protein sequence ID" value="STX09237.1"/>
    <property type="molecule type" value="Genomic_DNA"/>
</dbReference>
<name>A0A8B4Q950_9BACL</name>
<comment type="caution">
    <text evidence="1">The sequence shown here is derived from an EMBL/GenBank/DDBJ whole genome shotgun (WGS) entry which is preliminary data.</text>
</comment>
<dbReference type="Proteomes" id="UP000254330">
    <property type="component" value="Unassembled WGS sequence"/>
</dbReference>
<evidence type="ECO:0000313" key="1">
    <source>
        <dbReference type="EMBL" id="STX09237.1"/>
    </source>
</evidence>
<sequence length="50" mass="5690">MPRGFVTICLISSFILNIIFLNKWTSILMLLALALWGVHLFSQLKKQNGV</sequence>
<reference evidence="2 4" key="2">
    <citation type="submission" date="2019-03" db="EMBL/GenBank/DDBJ databases">
        <title>Genomic Encyclopedia of Type Strains, Phase IV (KMG-IV): sequencing the most valuable type-strain genomes for metagenomic binning, comparative biology and taxonomic classification.</title>
        <authorList>
            <person name="Goeker M."/>
        </authorList>
    </citation>
    <scope>NUCLEOTIDE SEQUENCE [LARGE SCALE GENOMIC DNA]</scope>
    <source>
        <strain evidence="2 4">DSM 20580</strain>
    </source>
</reference>
<keyword evidence="4" id="KW-1185">Reference proteome</keyword>
<reference evidence="1 3" key="1">
    <citation type="submission" date="2018-06" db="EMBL/GenBank/DDBJ databases">
        <authorList>
            <consortium name="Pathogen Informatics"/>
            <person name="Doyle S."/>
        </authorList>
    </citation>
    <scope>NUCLEOTIDE SEQUENCE [LARGE SCALE GENOMIC DNA]</scope>
    <source>
        <strain evidence="1 3">NCTC10597</strain>
    </source>
</reference>
<evidence type="ECO:0000313" key="2">
    <source>
        <dbReference type="EMBL" id="TDR39788.1"/>
    </source>
</evidence>
<evidence type="ECO:0000313" key="4">
    <source>
        <dbReference type="Proteomes" id="UP000294641"/>
    </source>
</evidence>
<dbReference type="RefSeq" id="WP_166636084.1">
    <property type="nucleotide sequence ID" value="NZ_BJUE01000007.1"/>
</dbReference>
<organism evidence="1 3">
    <name type="scientific">Kurthia zopfii</name>
    <dbReference type="NCBI Taxonomy" id="1650"/>
    <lineage>
        <taxon>Bacteria</taxon>
        <taxon>Bacillati</taxon>
        <taxon>Bacillota</taxon>
        <taxon>Bacilli</taxon>
        <taxon>Bacillales</taxon>
        <taxon>Caryophanaceae</taxon>
        <taxon>Kurthia</taxon>
    </lineage>
</organism>
<dbReference type="AlphaFoldDB" id="A0A8B4Q950"/>
<gene>
    <name evidence="2" type="ORF">DFR61_1103</name>
    <name evidence="1" type="ORF">NCTC10597_00907</name>
</gene>
<accession>A0A8B4Q950</accession>
<proteinExistence type="predicted"/>
<dbReference type="EMBL" id="SNZG01000010">
    <property type="protein sequence ID" value="TDR39788.1"/>
    <property type="molecule type" value="Genomic_DNA"/>
</dbReference>
<protein>
    <submittedName>
        <fullName evidence="1">Uncharacterized protein</fullName>
    </submittedName>
</protein>
<evidence type="ECO:0000313" key="3">
    <source>
        <dbReference type="Proteomes" id="UP000254330"/>
    </source>
</evidence>